<evidence type="ECO:0000313" key="4">
    <source>
        <dbReference type="Proteomes" id="UP000092716"/>
    </source>
</evidence>
<dbReference type="GeneID" id="30910246"/>
<sequence length="1240" mass="144888">MRVCLLFATLGVCGAATSAALSTEHLQYCLHKGSLFIRRSPRKYEKKVSKNWKSNVTSSCGAAVVSRLESPIVGVPVGVTTYFAEHGEHRTEDNGGMAFLSPISSNRKKVILSLRKEMTQRHFNCTKLNNILCMQFLPDVSNAYLRYVLEKFSANDLPVKENVLFHLTLRYLRERTTNRVEGKTSETNLQLINTIEDNAYKFIADHARVIKKCAKRKKQNEVNIEPCRTEEERPKRTNTSPWPSHNKIVDAYLKMKKKFNIIFVSIKSEKNVYRVFRKIKRNISFYDFMDRLAILCFFHRHAQHRFVLHFFKKYIFSLKNENNLFVINFVNTLEERSLLKRYLLIPHLTYHAVLRTPAGGSNCGDTFKWSFLPVNACNYVETYMKERFFLGGSSRRGAPHAEVTFLIYANLLDSLTEKRNYYFPELFLKQFCLYYSEKENIPHDKKWHYFLITVSTLMKAYYSKRKLYVRGIHRMGDEHEGENHPLVNRVTIHDDDIFRDKTHSLATCGGNRLNSQLVTYLQGDIHGGDTLKQYSLLLLLQYTFLLELNLDHVNLVNRNSPNHFSNSWDNKESLGKRMTEEGRAIKSTFLKKEAALPAQRERLLLKIILLYKSILSIQCEHTGETILLYNYTFEELTRFLENYFTDLVEKSYHGGREVTEEMEMCAKHILPLCRVNPRLFFMLLEVLKESSNDQMGKHLLLGSQYTLKNLQPWVREAIGGEILQGGTNGEGSQRKTQREPYDRTTTNRGDPPLARTIAAYDAVHNIYKQITSCYDKAHIKKLMKCLLPPRSETEGDFSPLDIFKRPILVLNLKQIFFLFVTLNYFNLHEEIIQLFRHIMGSAAFRKNFCRDKLKRGNHSNVKNQCTDQEEQEMCQKILYIYCNACFCVDSSLRLPTGVTCSRQLMKHVLFYRDPLHIFNHLIRKYEGGAISRGNTGGTSNGSEGVMEEILQKMESSKFFHEESLSKFLSSTIFKQFLAEKIYTRISQKEYTLIFYSLMMHLYKHGSTWNTNLVENNPAEPFLQDEFIYLHFYLAWQSYLKVHKMSKVNFLIGAKTFLLMNDVETFQRLLCTNERMVTKYGIFVNSLLNNYIHRCDAPMDVLENNLIAPADMFITYQGEMIIFNLNEEQFVQRIRPFGEFSSQCKVTLFIDYRKLFPDLINLKFLLTLPFLRSQKVISFFKQNKITVCENSFWDITDVVIFYGKCLNKRDKILDFFSQQMSNFSIQGNKLVKDAFVVSRRR</sequence>
<dbReference type="RefSeq" id="XP_019915641.1">
    <property type="nucleotide sequence ID" value="XM_020060306.1"/>
</dbReference>
<evidence type="ECO:0000256" key="2">
    <source>
        <dbReference type="SAM" id="SignalP"/>
    </source>
</evidence>
<organism evidence="3 4">
    <name type="scientific">Plasmodium coatneyi</name>
    <dbReference type="NCBI Taxonomy" id="208452"/>
    <lineage>
        <taxon>Eukaryota</taxon>
        <taxon>Sar</taxon>
        <taxon>Alveolata</taxon>
        <taxon>Apicomplexa</taxon>
        <taxon>Aconoidasida</taxon>
        <taxon>Haemosporida</taxon>
        <taxon>Plasmodiidae</taxon>
        <taxon>Plasmodium</taxon>
    </lineage>
</organism>
<keyword evidence="4" id="KW-1185">Reference proteome</keyword>
<feature type="chain" id="PRO_5008521503" evidence="2">
    <location>
        <begin position="20"/>
        <end position="1240"/>
    </location>
</feature>
<proteinExistence type="predicted"/>
<dbReference type="VEuPathDB" id="PlasmoDB:PCOAH_00035150"/>
<feature type="region of interest" description="Disordered" evidence="1">
    <location>
        <begin position="724"/>
        <end position="748"/>
    </location>
</feature>
<keyword evidence="2" id="KW-0732">Signal</keyword>
<reference evidence="4" key="1">
    <citation type="submission" date="2016-06" db="EMBL/GenBank/DDBJ databases">
        <title>First high quality genome sequence of Plasmodium coatneyi using continuous long reads from single molecule, real-time sequencing.</title>
        <authorList>
            <person name="Chien J.-T."/>
            <person name="Pakala S.B."/>
            <person name="Geraldo J.A."/>
            <person name="Lapp S.A."/>
            <person name="Barnwell J.W."/>
            <person name="Kissinger J.C."/>
            <person name="Galinski M.R."/>
            <person name="Humphrey J.C."/>
        </authorList>
    </citation>
    <scope>NUCLEOTIDE SEQUENCE [LARGE SCALE GENOMIC DNA]</scope>
    <source>
        <strain evidence="4">Hackeri</strain>
    </source>
</reference>
<feature type="compositionally biased region" description="Basic and acidic residues" evidence="1">
    <location>
        <begin position="732"/>
        <end position="742"/>
    </location>
</feature>
<evidence type="ECO:0000256" key="1">
    <source>
        <dbReference type="SAM" id="MobiDB-lite"/>
    </source>
</evidence>
<protein>
    <submittedName>
        <fullName evidence="3">Uncharacterized protein</fullName>
    </submittedName>
</protein>
<dbReference type="EMBL" id="CP016249">
    <property type="protein sequence ID" value="ANQ08946.1"/>
    <property type="molecule type" value="Genomic_DNA"/>
</dbReference>
<gene>
    <name evidence="3" type="ORF">PCOAH_00035150</name>
</gene>
<feature type="signal peptide" evidence="2">
    <location>
        <begin position="1"/>
        <end position="19"/>
    </location>
</feature>
<accession>A0A1B1E1L9</accession>
<name>A0A1B1E1L9_9APIC</name>
<dbReference type="AlphaFoldDB" id="A0A1B1E1L9"/>
<dbReference type="OrthoDB" id="372740at2759"/>
<dbReference type="Proteomes" id="UP000092716">
    <property type="component" value="Chromosome 11"/>
</dbReference>
<dbReference type="KEGG" id="pcot:PCOAH_00035150"/>
<evidence type="ECO:0000313" key="3">
    <source>
        <dbReference type="EMBL" id="ANQ08946.1"/>
    </source>
</evidence>